<dbReference type="Gene3D" id="2.60.40.1250">
    <property type="entry name" value="Thiol:disulfide interchange protein DsbD, N-terminal domain"/>
    <property type="match status" value="1"/>
</dbReference>
<feature type="transmembrane region" description="Helical" evidence="6">
    <location>
        <begin position="285"/>
        <end position="305"/>
    </location>
</feature>
<dbReference type="Proteomes" id="UP000184731">
    <property type="component" value="Chromosome"/>
</dbReference>
<dbReference type="KEGG" id="saqi:AXG55_04555"/>
<evidence type="ECO:0000256" key="4">
    <source>
        <dbReference type="ARBA" id="ARBA00022989"/>
    </source>
</evidence>
<dbReference type="EMBL" id="CP017834">
    <property type="protein sequence ID" value="APJ03212.1"/>
    <property type="molecule type" value="Genomic_DNA"/>
</dbReference>
<dbReference type="Pfam" id="PF11412">
    <property type="entry name" value="DsbD_N"/>
    <property type="match status" value="1"/>
</dbReference>
<keyword evidence="5 6" id="KW-0472">Membrane</keyword>
<dbReference type="InterPro" id="IPR036249">
    <property type="entry name" value="Thioredoxin-like_sf"/>
</dbReference>
<feature type="transmembrane region" description="Helical" evidence="6">
    <location>
        <begin position="429"/>
        <end position="448"/>
    </location>
</feature>
<feature type="domain" description="Thiol:disulfide interchange protein DsbD N-terminal" evidence="8">
    <location>
        <begin position="67"/>
        <end position="161"/>
    </location>
</feature>
<evidence type="ECO:0000313" key="9">
    <source>
        <dbReference type="EMBL" id="APJ03212.1"/>
    </source>
</evidence>
<gene>
    <name evidence="9" type="ORF">AXG55_04555</name>
</gene>
<dbReference type="AlphaFoldDB" id="A0A1L4CZ34"/>
<accession>A0A1L4CZ34</accession>
<dbReference type="RefSeq" id="WP_148696940.1">
    <property type="nucleotide sequence ID" value="NZ_CP017834.1"/>
</dbReference>
<dbReference type="GO" id="GO:0017004">
    <property type="term" value="P:cytochrome complex assembly"/>
    <property type="evidence" value="ECO:0007669"/>
    <property type="project" value="UniProtKB-KW"/>
</dbReference>
<dbReference type="GO" id="GO:0016020">
    <property type="term" value="C:membrane"/>
    <property type="evidence" value="ECO:0007669"/>
    <property type="project" value="UniProtKB-SubCell"/>
</dbReference>
<name>A0A1L4CZ34_9BACT</name>
<feature type="transmembrane region" description="Helical" evidence="6">
    <location>
        <begin position="468"/>
        <end position="485"/>
    </location>
</feature>
<dbReference type="Pfam" id="PF02683">
    <property type="entry name" value="DsbD_TM"/>
    <property type="match status" value="1"/>
</dbReference>
<organism evidence="9 10">
    <name type="scientific">Silvanigrella aquatica</name>
    <dbReference type="NCBI Taxonomy" id="1915309"/>
    <lineage>
        <taxon>Bacteria</taxon>
        <taxon>Pseudomonadati</taxon>
        <taxon>Bdellovibrionota</taxon>
        <taxon>Oligoflexia</taxon>
        <taxon>Silvanigrellales</taxon>
        <taxon>Silvanigrellaceae</taxon>
        <taxon>Silvanigrella</taxon>
    </lineage>
</organism>
<feature type="transmembrane region" description="Helical" evidence="6">
    <location>
        <begin position="358"/>
        <end position="386"/>
    </location>
</feature>
<evidence type="ECO:0000256" key="1">
    <source>
        <dbReference type="ARBA" id="ARBA00004141"/>
    </source>
</evidence>
<reference evidence="9 10" key="1">
    <citation type="submission" date="2016-10" db="EMBL/GenBank/DDBJ databases">
        <title>Silvanigrella aquatica sp. nov., isolated from a freshwater lake located in the Black Forest, Germany, description of Silvanigrellaceae fam. nov., Silvanigrellales ord. nov., reclassification of the order Bdellovibrionales in the class Oligoflexia, reclassification of the families Bacteriovoracaceae and Halobacteriovoraceae in the new order Bacteriovoracales ord. nov., and reclassification of the family Pseudobacteriovoracaceae in the order Oligoflexiales.</title>
        <authorList>
            <person name="Hahn M.W."/>
            <person name="Schmidt J."/>
            <person name="Koll U."/>
            <person name="Rohde M."/>
            <person name="Verbag S."/>
            <person name="Pitt A."/>
            <person name="Nakai R."/>
            <person name="Naganuma T."/>
            <person name="Lang E."/>
        </authorList>
    </citation>
    <scope>NUCLEOTIDE SEQUENCE [LARGE SCALE GENOMIC DNA]</scope>
    <source>
        <strain evidence="9 10">MWH-Nonnen-W8red</strain>
    </source>
</reference>
<feature type="domain" description="Cytochrome C biogenesis protein transmembrane" evidence="7">
    <location>
        <begin position="237"/>
        <end position="449"/>
    </location>
</feature>
<dbReference type="Gene3D" id="3.40.30.10">
    <property type="entry name" value="Glutaredoxin"/>
    <property type="match status" value="1"/>
</dbReference>
<feature type="transmembrane region" description="Helical" evidence="6">
    <location>
        <begin position="497"/>
        <end position="519"/>
    </location>
</feature>
<dbReference type="InterPro" id="IPR028250">
    <property type="entry name" value="DsbDN"/>
</dbReference>
<dbReference type="InterPro" id="IPR003834">
    <property type="entry name" value="Cyt_c_assmbl_TM_dom"/>
</dbReference>
<feature type="transmembrane region" description="Helical" evidence="6">
    <location>
        <begin position="398"/>
        <end position="417"/>
    </location>
</feature>
<evidence type="ECO:0000259" key="8">
    <source>
        <dbReference type="Pfam" id="PF11412"/>
    </source>
</evidence>
<evidence type="ECO:0000256" key="3">
    <source>
        <dbReference type="ARBA" id="ARBA00022748"/>
    </source>
</evidence>
<dbReference type="PANTHER" id="PTHR32234">
    <property type="entry name" value="THIOL:DISULFIDE INTERCHANGE PROTEIN DSBD"/>
    <property type="match status" value="1"/>
</dbReference>
<comment type="subcellular location">
    <subcellularLocation>
        <location evidence="1">Membrane</location>
        <topology evidence="1">Multi-pass membrane protein</topology>
    </subcellularLocation>
</comment>
<evidence type="ECO:0000313" key="10">
    <source>
        <dbReference type="Proteomes" id="UP000184731"/>
    </source>
</evidence>
<dbReference type="Pfam" id="PF13899">
    <property type="entry name" value="Thioredoxin_7"/>
    <property type="match status" value="1"/>
</dbReference>
<dbReference type="OrthoDB" id="5287452at2"/>
<protein>
    <recommendedName>
        <fullName evidence="11">Thioredoxin domain-containing protein</fullName>
    </recommendedName>
</protein>
<proteinExistence type="predicted"/>
<evidence type="ECO:0008006" key="11">
    <source>
        <dbReference type="Google" id="ProtNLM"/>
    </source>
</evidence>
<dbReference type="SUPFAM" id="SSF52833">
    <property type="entry name" value="Thioredoxin-like"/>
    <property type="match status" value="1"/>
</dbReference>
<evidence type="ECO:0000259" key="7">
    <source>
        <dbReference type="Pfam" id="PF02683"/>
    </source>
</evidence>
<evidence type="ECO:0000256" key="6">
    <source>
        <dbReference type="SAM" id="Phobius"/>
    </source>
</evidence>
<dbReference type="GO" id="GO:0015035">
    <property type="term" value="F:protein-disulfide reductase activity"/>
    <property type="evidence" value="ECO:0007669"/>
    <property type="project" value="TreeGrafter"/>
</dbReference>
<keyword evidence="2 6" id="KW-0812">Transmembrane</keyword>
<keyword evidence="10" id="KW-1185">Reference proteome</keyword>
<evidence type="ECO:0000256" key="5">
    <source>
        <dbReference type="ARBA" id="ARBA00023136"/>
    </source>
</evidence>
<dbReference type="STRING" id="1915309.AXG55_04555"/>
<dbReference type="InterPro" id="IPR036929">
    <property type="entry name" value="DsbDN_sf"/>
</dbReference>
<keyword evidence="4 6" id="KW-1133">Transmembrane helix</keyword>
<sequence>MRQKKTRLLKIYLLSFLTLFINLLVQNSTGAEELFSPTQSENHELNNNIKIQDVIEFKVLKIELLSKSKIYIQLNTKNNFKIYEDKLKFSFLPENSLPFVIKYQAEKPSQKYLDPFYKTQKNIFKNGSVFIVEINHSPNQNDILEIKVQACSQSVCLVPSSLFLNIIEGKTSQADKNKSAFNTNLENHGSFFQNKAQNIQNEIKLIENMESNSSEKITLLNDNIALKIQNAIKQGSWILFPALFLAGLLMNLTPCVYPMIPITLNVMAQFGDKGKTKKKLKSLPFIYVGGMILTYSLLGVFAGMTGSIFGSHLANPIVNWFVAILMFVLGLSMLGLFQFTAIQSLAHKIPLAQNYPRAAVATMGAVSGFISAPCTGPVLSTILLLIAQNKNPLTGFTYMFFFSLGFGIPYIALGYFSQRISKLPKFPRAVHFVKIFFAALMFALALYYVRTPFQKIPIIQEIYSKPHYFTLSIVFMLSITFIILTPKKDLIGKLSRIGLTLSCTFLALWLTLASTNSFYNLSNKSIIEENISDKNSIHWTYNFDDAVKKAKKTGKPILFDIWAEWCTACMEMKETTWKDPQLIQYINDHFIAVELNFTDTSDEIQKLIARWEINGLPAVGILNSQSQFDQKPDILFQGFVPASKILNTPFNIYSKN</sequence>
<evidence type="ECO:0000256" key="2">
    <source>
        <dbReference type="ARBA" id="ARBA00022692"/>
    </source>
</evidence>
<keyword evidence="3" id="KW-0201">Cytochrome c-type biogenesis</keyword>
<feature type="transmembrane region" description="Helical" evidence="6">
    <location>
        <begin position="317"/>
        <end position="337"/>
    </location>
</feature>
<dbReference type="PANTHER" id="PTHR32234:SF0">
    <property type="entry name" value="THIOL:DISULFIDE INTERCHANGE PROTEIN DSBD"/>
    <property type="match status" value="1"/>
</dbReference>
<dbReference type="GO" id="GO:0045454">
    <property type="term" value="P:cell redox homeostasis"/>
    <property type="evidence" value="ECO:0007669"/>
    <property type="project" value="TreeGrafter"/>
</dbReference>
<feature type="transmembrane region" description="Helical" evidence="6">
    <location>
        <begin position="237"/>
        <end position="264"/>
    </location>
</feature>